<keyword evidence="3" id="KW-1185">Reference proteome</keyword>
<dbReference type="EMBL" id="VDEQ01000192">
    <property type="protein sequence ID" value="MQS37339.1"/>
    <property type="molecule type" value="Genomic_DNA"/>
</dbReference>
<feature type="chain" id="PRO_5047425155" evidence="1">
    <location>
        <begin position="24"/>
        <end position="127"/>
    </location>
</feature>
<dbReference type="Gene3D" id="2.60.20.10">
    <property type="entry name" value="Crystallins"/>
    <property type="match status" value="1"/>
</dbReference>
<dbReference type="InterPro" id="IPR011024">
    <property type="entry name" value="G_crystallin-like"/>
</dbReference>
<name>A0ABW9NWB5_9ACTN</name>
<evidence type="ECO:0000313" key="3">
    <source>
        <dbReference type="Proteomes" id="UP000460558"/>
    </source>
</evidence>
<proteinExistence type="predicted"/>
<dbReference type="SUPFAM" id="SSF49695">
    <property type="entry name" value="gamma-Crystallin-like"/>
    <property type="match status" value="1"/>
</dbReference>
<protein>
    <submittedName>
        <fullName evidence="2">Uncharacterized protein</fullName>
    </submittedName>
</protein>
<accession>A0ABW9NWB5</accession>
<organism evidence="2 3">
    <name type="scientific">Streptomyces katsurahamanus</name>
    <dbReference type="NCBI Taxonomy" id="2577098"/>
    <lineage>
        <taxon>Bacteria</taxon>
        <taxon>Bacillati</taxon>
        <taxon>Actinomycetota</taxon>
        <taxon>Actinomycetes</taxon>
        <taxon>Kitasatosporales</taxon>
        <taxon>Streptomycetaceae</taxon>
        <taxon>Streptomyces</taxon>
    </lineage>
</organism>
<gene>
    <name evidence="2" type="ORF">FFZ77_17425</name>
</gene>
<feature type="signal peptide" evidence="1">
    <location>
        <begin position="1"/>
        <end position="23"/>
    </location>
</feature>
<keyword evidence="1" id="KW-0732">Signal</keyword>
<evidence type="ECO:0000256" key="1">
    <source>
        <dbReference type="SAM" id="SignalP"/>
    </source>
</evidence>
<dbReference type="RefSeq" id="WP_153484262.1">
    <property type="nucleotide sequence ID" value="NZ_VDEQ01000192.1"/>
</dbReference>
<comment type="caution">
    <text evidence="2">The sequence shown here is derived from an EMBL/GenBank/DDBJ whole genome shotgun (WGS) entry which is preliminary data.</text>
</comment>
<dbReference type="Proteomes" id="UP000460558">
    <property type="component" value="Unassembled WGS sequence"/>
</dbReference>
<evidence type="ECO:0000313" key="2">
    <source>
        <dbReference type="EMBL" id="MQS37339.1"/>
    </source>
</evidence>
<sequence length="127" mass="13321">MSFLRKTKQRLALAAAVGTLVTAAGVVTTAAPAAATPAPAAAFAGVFIYANSNYSIPVYPSGAPVQVAELTGSGRDSTSSIGNSTDLSMCFYEHRNYGGLEFRIGPGEWWATIPGWINDKISSYRPC</sequence>
<reference evidence="2 3" key="1">
    <citation type="submission" date="2019-06" db="EMBL/GenBank/DDBJ databases">
        <title>Comparative genomics and metabolomics analyses of clavulanic acid producing Streptomyces species provides insight into specialized metabolism and evolution of beta-lactam biosynthetic gene clusters.</title>
        <authorList>
            <person name="Moore M.A."/>
            <person name="Cruz-Morales P."/>
            <person name="Barona Gomez F."/>
            <person name="Kapil T."/>
        </authorList>
    </citation>
    <scope>NUCLEOTIDE SEQUENCE [LARGE SCALE GENOMIC DNA]</scope>
    <source>
        <strain evidence="2 3">T-272</strain>
    </source>
</reference>